<reference evidence="1" key="2">
    <citation type="journal article" date="2015" name="Data Brief">
        <title>Shoot transcriptome of the giant reed, Arundo donax.</title>
        <authorList>
            <person name="Barrero R.A."/>
            <person name="Guerrero F.D."/>
            <person name="Moolhuijzen P."/>
            <person name="Goolsby J.A."/>
            <person name="Tidwell J."/>
            <person name="Bellgard S.E."/>
            <person name="Bellgard M.I."/>
        </authorList>
    </citation>
    <scope>NUCLEOTIDE SEQUENCE</scope>
    <source>
        <tissue evidence="1">Shoot tissue taken approximately 20 cm above the soil surface</tissue>
    </source>
</reference>
<proteinExistence type="predicted"/>
<accession>A0A0A8Y2Z2</accession>
<protein>
    <submittedName>
        <fullName evidence="1">Uncharacterized protein</fullName>
    </submittedName>
</protein>
<evidence type="ECO:0000313" key="1">
    <source>
        <dbReference type="EMBL" id="JAD20134.1"/>
    </source>
</evidence>
<organism evidence="1">
    <name type="scientific">Arundo donax</name>
    <name type="common">Giant reed</name>
    <name type="synonym">Donax arundinaceus</name>
    <dbReference type="NCBI Taxonomy" id="35708"/>
    <lineage>
        <taxon>Eukaryota</taxon>
        <taxon>Viridiplantae</taxon>
        <taxon>Streptophyta</taxon>
        <taxon>Embryophyta</taxon>
        <taxon>Tracheophyta</taxon>
        <taxon>Spermatophyta</taxon>
        <taxon>Magnoliopsida</taxon>
        <taxon>Liliopsida</taxon>
        <taxon>Poales</taxon>
        <taxon>Poaceae</taxon>
        <taxon>PACMAD clade</taxon>
        <taxon>Arundinoideae</taxon>
        <taxon>Arundineae</taxon>
        <taxon>Arundo</taxon>
    </lineage>
</organism>
<name>A0A0A8Y2Z2_ARUDO</name>
<reference evidence="1" key="1">
    <citation type="submission" date="2014-09" db="EMBL/GenBank/DDBJ databases">
        <authorList>
            <person name="Magalhaes I.L.F."/>
            <person name="Oliveira U."/>
            <person name="Santos F.R."/>
            <person name="Vidigal T.H.D.A."/>
            <person name="Brescovit A.D."/>
            <person name="Santos A.J."/>
        </authorList>
    </citation>
    <scope>NUCLEOTIDE SEQUENCE</scope>
    <source>
        <tissue evidence="1">Shoot tissue taken approximately 20 cm above the soil surface</tissue>
    </source>
</reference>
<dbReference type="EMBL" id="GBRH01277761">
    <property type="protein sequence ID" value="JAD20134.1"/>
    <property type="molecule type" value="Transcribed_RNA"/>
</dbReference>
<sequence length="15" mass="1816">MCKIKRRNFVFSSLS</sequence>